<dbReference type="GeneID" id="28991694"/>
<dbReference type="Proteomes" id="UP000077315">
    <property type="component" value="Unassembled WGS sequence"/>
</dbReference>
<evidence type="ECO:0000313" key="1">
    <source>
        <dbReference type="EMBL" id="OAD76845.1"/>
    </source>
</evidence>
<evidence type="ECO:0000313" key="2">
    <source>
        <dbReference type="Proteomes" id="UP000077315"/>
    </source>
</evidence>
<accession>A0A162XWE8</accession>
<name>A0A162XWE8_PHYB8</name>
<organism evidence="1 2">
    <name type="scientific">Phycomyces blakesleeanus (strain ATCC 8743b / DSM 1359 / FGSC 10004 / NBRC 33097 / NRRL 1555)</name>
    <dbReference type="NCBI Taxonomy" id="763407"/>
    <lineage>
        <taxon>Eukaryota</taxon>
        <taxon>Fungi</taxon>
        <taxon>Fungi incertae sedis</taxon>
        <taxon>Mucoromycota</taxon>
        <taxon>Mucoromycotina</taxon>
        <taxon>Mucoromycetes</taxon>
        <taxon>Mucorales</taxon>
        <taxon>Phycomycetaceae</taxon>
        <taxon>Phycomyces</taxon>
    </lineage>
</organism>
<dbReference type="EMBL" id="KV440975">
    <property type="protein sequence ID" value="OAD76845.1"/>
    <property type="molecule type" value="Genomic_DNA"/>
</dbReference>
<proteinExistence type="predicted"/>
<gene>
    <name evidence="1" type="ORF">PHYBLDRAFT_142351</name>
</gene>
<protein>
    <submittedName>
        <fullName evidence="1">Uncharacterized protein</fullName>
    </submittedName>
</protein>
<sequence>MDIPTHLGRVIYSAMKAEEDAKSIKELKDFVKAGKAKDMISLNDKLMSFAKYGQEISLKDEKKTLK</sequence>
<dbReference type="InParanoid" id="A0A162XWE8"/>
<dbReference type="RefSeq" id="XP_018294885.1">
    <property type="nucleotide sequence ID" value="XM_018430788.1"/>
</dbReference>
<reference evidence="2" key="1">
    <citation type="submission" date="2015-06" db="EMBL/GenBank/DDBJ databases">
        <title>Expansion of signal transduction pathways in fungi by whole-genome duplication.</title>
        <authorList>
            <consortium name="DOE Joint Genome Institute"/>
            <person name="Corrochano L.M."/>
            <person name="Kuo A."/>
            <person name="Marcet-Houben M."/>
            <person name="Polaino S."/>
            <person name="Salamov A."/>
            <person name="Villalobos J.M."/>
            <person name="Alvarez M.I."/>
            <person name="Avalos J."/>
            <person name="Benito E.P."/>
            <person name="Benoit I."/>
            <person name="Burger G."/>
            <person name="Camino L.P."/>
            <person name="Canovas D."/>
            <person name="Cerda-Olmedo E."/>
            <person name="Cheng J.-F."/>
            <person name="Dominguez A."/>
            <person name="Elias M."/>
            <person name="Eslava A.P."/>
            <person name="Glaser F."/>
            <person name="Grimwood J."/>
            <person name="Gutierrez G."/>
            <person name="Heitman J."/>
            <person name="Henrissat B."/>
            <person name="Iturriaga E.A."/>
            <person name="Lang B.F."/>
            <person name="Lavin J.L."/>
            <person name="Lee S."/>
            <person name="Li W."/>
            <person name="Lindquist E."/>
            <person name="Lopez-Garcia S."/>
            <person name="Luque E.M."/>
            <person name="Marcos A.T."/>
            <person name="Martin J."/>
            <person name="McCluskey K."/>
            <person name="Medina H.R."/>
            <person name="Miralles-Duran A."/>
            <person name="Miyazaki A."/>
            <person name="Munoz-Torres E."/>
            <person name="Oguiza J.A."/>
            <person name="Ohm R."/>
            <person name="Olmedo M."/>
            <person name="Orejas M."/>
            <person name="Ortiz-Castellanos L."/>
            <person name="Pisabarro A.G."/>
            <person name="Rodriguez-Romero J."/>
            <person name="Ruiz-Herrera J."/>
            <person name="Ruiz-Vazquez R."/>
            <person name="Sanz C."/>
            <person name="Schackwitz W."/>
            <person name="Schmutz J."/>
            <person name="Shahriari M."/>
            <person name="Shelest E."/>
            <person name="Silva-Franco F."/>
            <person name="Soanes D."/>
            <person name="Syed K."/>
            <person name="Tagua V.G."/>
            <person name="Talbot N.J."/>
            <person name="Thon M."/>
            <person name="De vries R.P."/>
            <person name="Wiebenga A."/>
            <person name="Yadav J.S."/>
            <person name="Braun E.L."/>
            <person name="Baker S."/>
            <person name="Garre V."/>
            <person name="Horwitz B."/>
            <person name="Torres-Martinez S."/>
            <person name="Idnurm A."/>
            <person name="Herrera-Estrella A."/>
            <person name="Gabaldon T."/>
            <person name="Grigoriev I.V."/>
        </authorList>
    </citation>
    <scope>NUCLEOTIDE SEQUENCE [LARGE SCALE GENOMIC DNA]</scope>
    <source>
        <strain evidence="2">NRRL 1555(-)</strain>
    </source>
</reference>
<dbReference type="AlphaFoldDB" id="A0A162XWE8"/>
<keyword evidence="2" id="KW-1185">Reference proteome</keyword>
<dbReference type="VEuPathDB" id="FungiDB:PHYBLDRAFT_142351"/>